<dbReference type="PANTHER" id="PTHR32063:SF24">
    <property type="entry name" value="CATION EFFLUX SYSTEM (ACRB_ACRD_ACRF FAMILY)"/>
    <property type="match status" value="1"/>
</dbReference>
<keyword evidence="1" id="KW-0812">Transmembrane</keyword>
<dbReference type="GO" id="GO:0005886">
    <property type="term" value="C:plasma membrane"/>
    <property type="evidence" value="ECO:0007669"/>
    <property type="project" value="TreeGrafter"/>
</dbReference>
<organism evidence="2">
    <name type="scientific">marine sediment metagenome</name>
    <dbReference type="NCBI Taxonomy" id="412755"/>
    <lineage>
        <taxon>unclassified sequences</taxon>
        <taxon>metagenomes</taxon>
        <taxon>ecological metagenomes</taxon>
    </lineage>
</organism>
<protein>
    <recommendedName>
        <fullName evidence="3">Acriflavin resistance protein</fullName>
    </recommendedName>
</protein>
<dbReference type="GO" id="GO:0042910">
    <property type="term" value="F:xenobiotic transmembrane transporter activity"/>
    <property type="evidence" value="ECO:0007669"/>
    <property type="project" value="TreeGrafter"/>
</dbReference>
<keyword evidence="1" id="KW-1133">Transmembrane helix</keyword>
<comment type="caution">
    <text evidence="2">The sequence shown here is derived from an EMBL/GenBank/DDBJ whole genome shotgun (WGS) entry which is preliminary data.</text>
</comment>
<dbReference type="PANTHER" id="PTHR32063">
    <property type="match status" value="1"/>
</dbReference>
<dbReference type="SUPFAM" id="SSF82714">
    <property type="entry name" value="Multidrug efflux transporter AcrB TolC docking domain, DN and DC subdomains"/>
    <property type="match status" value="1"/>
</dbReference>
<gene>
    <name evidence="2" type="ORF">LCGC14_2554650</name>
</gene>
<evidence type="ECO:0008006" key="3">
    <source>
        <dbReference type="Google" id="ProtNLM"/>
    </source>
</evidence>
<sequence>IYDIVEEQVPEKRNSFVQIGRRGGGMGGEAQNVGSVWLFLQDLEDRDRSVEEVIADLREHTTDIPGARIRFSTESHGGMGGSSGLTVSIKGYDLKQGKEIAQKMKAIMDDIEIVTDVRISREEGLPEYRILVDRKRAAQYGLTVAQVGNSIKRAFAGESAANVILGGEEVAINVRLKKEDRLTHRDLNLIAIDTPIGVQVPLSNLVNIEKGYGPVKIEREGQQRVININANVRGDMKKAVDLIKKAARKVTLPQGFTIIYGGSWEDLQKTLIDLAMVMLLALILVYLIMAAQFESLIHPLIIMATIPFGLIGVVLILIATGTSVSVVVLIGIIMMAGIVVNNAIILVDRINQLKRTGVEPIRAVMEAARRRLRTILITTGDISKAATCTNPKMFSLSAAL</sequence>
<feature type="transmembrane region" description="Helical" evidence="1">
    <location>
        <begin position="271"/>
        <end position="288"/>
    </location>
</feature>
<accession>A0A0F9CY20</accession>
<dbReference type="InterPro" id="IPR027463">
    <property type="entry name" value="AcrB_DN_DC_subdom"/>
</dbReference>
<dbReference type="Gene3D" id="3.30.2090.10">
    <property type="entry name" value="Multidrug efflux transporter AcrB TolC docking domain, DN and DC subdomains"/>
    <property type="match status" value="1"/>
</dbReference>
<dbReference type="InterPro" id="IPR001036">
    <property type="entry name" value="Acrflvin-R"/>
</dbReference>
<keyword evidence="1" id="KW-0472">Membrane</keyword>
<feature type="transmembrane region" description="Helical" evidence="1">
    <location>
        <begin position="300"/>
        <end position="320"/>
    </location>
</feature>
<dbReference type="Gene3D" id="3.30.70.1440">
    <property type="entry name" value="Multidrug efflux transporter AcrB pore domain"/>
    <property type="match status" value="1"/>
</dbReference>
<dbReference type="EMBL" id="LAZR01042015">
    <property type="protein sequence ID" value="KKL10556.1"/>
    <property type="molecule type" value="Genomic_DNA"/>
</dbReference>
<dbReference type="SUPFAM" id="SSF82866">
    <property type="entry name" value="Multidrug efflux transporter AcrB transmembrane domain"/>
    <property type="match status" value="1"/>
</dbReference>
<dbReference type="Gene3D" id="3.30.70.1430">
    <property type="entry name" value="Multidrug efflux transporter AcrB pore domain"/>
    <property type="match status" value="1"/>
</dbReference>
<reference evidence="2" key="1">
    <citation type="journal article" date="2015" name="Nature">
        <title>Complex archaea that bridge the gap between prokaryotes and eukaryotes.</title>
        <authorList>
            <person name="Spang A."/>
            <person name="Saw J.H."/>
            <person name="Jorgensen S.L."/>
            <person name="Zaremba-Niedzwiedzka K."/>
            <person name="Martijn J."/>
            <person name="Lind A.E."/>
            <person name="van Eijk R."/>
            <person name="Schleper C."/>
            <person name="Guy L."/>
            <person name="Ettema T.J."/>
        </authorList>
    </citation>
    <scope>NUCLEOTIDE SEQUENCE</scope>
</reference>
<evidence type="ECO:0000313" key="2">
    <source>
        <dbReference type="EMBL" id="KKL10556.1"/>
    </source>
</evidence>
<dbReference type="Gene3D" id="1.20.1640.10">
    <property type="entry name" value="Multidrug efflux transporter AcrB transmembrane domain"/>
    <property type="match status" value="1"/>
</dbReference>
<dbReference type="SUPFAM" id="SSF82693">
    <property type="entry name" value="Multidrug efflux transporter AcrB pore domain, PN1, PN2, PC1 and PC2 subdomains"/>
    <property type="match status" value="1"/>
</dbReference>
<feature type="non-terminal residue" evidence="2">
    <location>
        <position position="1"/>
    </location>
</feature>
<dbReference type="Pfam" id="PF00873">
    <property type="entry name" value="ACR_tran"/>
    <property type="match status" value="1"/>
</dbReference>
<proteinExistence type="predicted"/>
<dbReference type="AlphaFoldDB" id="A0A0F9CY20"/>
<dbReference type="PRINTS" id="PR00702">
    <property type="entry name" value="ACRIFLAVINRP"/>
</dbReference>
<feature type="transmembrane region" description="Helical" evidence="1">
    <location>
        <begin position="326"/>
        <end position="347"/>
    </location>
</feature>
<name>A0A0F9CY20_9ZZZZ</name>
<evidence type="ECO:0000256" key="1">
    <source>
        <dbReference type="SAM" id="Phobius"/>
    </source>
</evidence>